<protein>
    <recommendedName>
        <fullName evidence="7">Phosphodiesterase</fullName>
        <ecNumber evidence="7">3.1.4.-</ecNumber>
    </recommendedName>
</protein>
<keyword evidence="3 7" id="KW-0378">Hydrolase</keyword>
<evidence type="ECO:0000256" key="2">
    <source>
        <dbReference type="ARBA" id="ARBA00022723"/>
    </source>
</evidence>
<dbReference type="Gene3D" id="1.10.1300.10">
    <property type="entry name" value="3'5'-cyclic nucleotide phosphodiesterase, catalytic domain"/>
    <property type="match status" value="1"/>
</dbReference>
<evidence type="ECO:0000313" key="10">
    <source>
        <dbReference type="Ensembl" id="ENSCJAP00000082699.1"/>
    </source>
</evidence>
<dbReference type="SMART" id="SM00065">
    <property type="entry name" value="GAF"/>
    <property type="match status" value="2"/>
</dbReference>
<dbReference type="FunFam" id="3.30.450.40:FF:000010">
    <property type="entry name" value="Phosphodiesterase"/>
    <property type="match status" value="1"/>
</dbReference>
<comment type="similarity">
    <text evidence="7">Belongs to the cyclic nucleotide phosphodiesterase family.</text>
</comment>
<feature type="binding site" evidence="5">
    <location>
        <position position="676"/>
    </location>
    <ligand>
        <name>AMP</name>
        <dbReference type="ChEBI" id="CHEBI:456215"/>
    </ligand>
</feature>
<feature type="active site" description="Proton donor" evidence="4">
    <location>
        <position position="515"/>
    </location>
</feature>
<dbReference type="InterPro" id="IPR003018">
    <property type="entry name" value="GAF"/>
</dbReference>
<dbReference type="Pfam" id="PF01590">
    <property type="entry name" value="GAF"/>
    <property type="match status" value="2"/>
</dbReference>
<dbReference type="PROSITE" id="PS00126">
    <property type="entry name" value="PDEASE_I_1"/>
    <property type="match status" value="1"/>
</dbReference>
<proteinExistence type="inferred from homology"/>
<dbReference type="InterPro" id="IPR029016">
    <property type="entry name" value="GAF-like_dom_sf"/>
</dbReference>
<evidence type="ECO:0000256" key="6">
    <source>
        <dbReference type="PIRSR" id="PIRSR623088-3"/>
    </source>
</evidence>
<reference evidence="10" key="3">
    <citation type="submission" date="2025-09" db="UniProtKB">
        <authorList>
            <consortium name="Ensembl"/>
        </authorList>
    </citation>
    <scope>IDENTIFICATION</scope>
</reference>
<dbReference type="PROSITE" id="PS51845">
    <property type="entry name" value="PDEASE_I_2"/>
    <property type="match status" value="1"/>
</dbReference>
<evidence type="ECO:0000256" key="1">
    <source>
        <dbReference type="ARBA" id="ARBA00022535"/>
    </source>
</evidence>
<dbReference type="FunFam" id="1.10.1300.10:FF:000005">
    <property type="entry name" value="Phosphodiesterase"/>
    <property type="match status" value="1"/>
</dbReference>
<dbReference type="GO" id="GO:0046872">
    <property type="term" value="F:metal ion binding"/>
    <property type="evidence" value="ECO:0007669"/>
    <property type="project" value="UniProtKB-KW"/>
</dbReference>
<dbReference type="InterPro" id="IPR003607">
    <property type="entry name" value="HD/PDEase_dom"/>
</dbReference>
<evidence type="ECO:0000259" key="9">
    <source>
        <dbReference type="PROSITE" id="PS51845"/>
    </source>
</evidence>
<dbReference type="GO" id="GO:0007165">
    <property type="term" value="P:signal transduction"/>
    <property type="evidence" value="ECO:0007669"/>
    <property type="project" value="InterPro"/>
</dbReference>
<feature type="binding site" evidence="5">
    <location>
        <position position="556"/>
    </location>
    <ligand>
        <name>AMP</name>
        <dbReference type="ChEBI" id="CHEBI:456215"/>
    </ligand>
</feature>
<dbReference type="PRINTS" id="PR00387">
    <property type="entry name" value="PDIESTERASE1"/>
</dbReference>
<feature type="compositionally biased region" description="Basic and acidic residues" evidence="8">
    <location>
        <begin position="775"/>
        <end position="785"/>
    </location>
</feature>
<dbReference type="PANTHER" id="PTHR11347">
    <property type="entry name" value="CYCLIC NUCLEOTIDE PHOSPHODIESTERASE"/>
    <property type="match status" value="1"/>
</dbReference>
<evidence type="ECO:0000313" key="11">
    <source>
        <dbReference type="Proteomes" id="UP000008225"/>
    </source>
</evidence>
<evidence type="ECO:0000256" key="5">
    <source>
        <dbReference type="PIRSR" id="PIRSR623088-2"/>
    </source>
</evidence>
<dbReference type="CDD" id="cd00077">
    <property type="entry name" value="HDc"/>
    <property type="match status" value="1"/>
</dbReference>
<evidence type="ECO:0000256" key="4">
    <source>
        <dbReference type="PIRSR" id="PIRSR623088-1"/>
    </source>
</evidence>
<gene>
    <name evidence="10" type="primary">PDE6A</name>
</gene>
<evidence type="ECO:0000256" key="8">
    <source>
        <dbReference type="SAM" id="MobiDB-lite"/>
    </source>
</evidence>
<dbReference type="GeneTree" id="ENSGT00940000161330"/>
<feature type="binding site" evidence="5">
    <location>
        <begin position="515"/>
        <end position="519"/>
    </location>
    <ligand>
        <name>AMP</name>
        <dbReference type="ChEBI" id="CHEBI:456215"/>
    </ligand>
</feature>
<feature type="domain" description="PDEase" evidence="9">
    <location>
        <begin position="439"/>
        <end position="772"/>
    </location>
</feature>
<comment type="cofactor">
    <cofactor evidence="7">
        <name>a divalent metal cation</name>
        <dbReference type="ChEBI" id="CHEBI:60240"/>
    </cofactor>
    <text evidence="7">Binds 2 divalent metal cations per subunit. Site 1 may preferentially bind zinc ions, while site 2 has a preference for magnesium and/or manganese ions.</text>
</comment>
<evidence type="ECO:0000256" key="7">
    <source>
        <dbReference type="RuleBase" id="RU363067"/>
    </source>
</evidence>
<dbReference type="GO" id="GO:0004114">
    <property type="term" value="F:3',5'-cyclic-nucleotide phosphodiesterase activity"/>
    <property type="evidence" value="ECO:0007669"/>
    <property type="project" value="InterPro"/>
</dbReference>
<reference evidence="10 11" key="1">
    <citation type="submission" date="2009-03" db="EMBL/GenBank/DDBJ databases">
        <authorList>
            <person name="Warren W."/>
            <person name="Ye L."/>
            <person name="Minx P."/>
            <person name="Worley K."/>
            <person name="Gibbs R."/>
            <person name="Wilson R.K."/>
        </authorList>
    </citation>
    <scope>NUCLEOTIDE SEQUENCE [LARGE SCALE GENOMIC DNA]</scope>
</reference>
<dbReference type="EC" id="3.1.4.-" evidence="7"/>
<accession>A0A8I3VZM7</accession>
<evidence type="ECO:0000256" key="3">
    <source>
        <dbReference type="ARBA" id="ARBA00022801"/>
    </source>
</evidence>
<dbReference type="InterPro" id="IPR036971">
    <property type="entry name" value="PDEase_catalytic_dom_sf"/>
</dbReference>
<keyword evidence="1" id="KW-0140">cGMP</keyword>
<feature type="binding site" evidence="6">
    <location>
        <position position="676"/>
    </location>
    <ligand>
        <name>Zn(2+)</name>
        <dbReference type="ChEBI" id="CHEBI:29105"/>
        <label>1</label>
    </ligand>
</feature>
<feature type="binding site" evidence="6">
    <location>
        <position position="519"/>
    </location>
    <ligand>
        <name>Zn(2+)</name>
        <dbReference type="ChEBI" id="CHEBI:29105"/>
        <label>1</label>
    </ligand>
</feature>
<dbReference type="SMART" id="SM00471">
    <property type="entry name" value="HDc"/>
    <property type="match status" value="1"/>
</dbReference>
<dbReference type="InterPro" id="IPR002073">
    <property type="entry name" value="PDEase_catalytic_dom"/>
</dbReference>
<dbReference type="Gene3D" id="3.30.450.40">
    <property type="match status" value="2"/>
</dbReference>
<organism evidence="10 11">
    <name type="scientific">Callithrix jacchus</name>
    <name type="common">White-tufted-ear marmoset</name>
    <name type="synonym">Simia Jacchus</name>
    <dbReference type="NCBI Taxonomy" id="9483"/>
    <lineage>
        <taxon>Eukaryota</taxon>
        <taxon>Metazoa</taxon>
        <taxon>Chordata</taxon>
        <taxon>Craniata</taxon>
        <taxon>Vertebrata</taxon>
        <taxon>Euteleostomi</taxon>
        <taxon>Mammalia</taxon>
        <taxon>Eutheria</taxon>
        <taxon>Euarchontoglires</taxon>
        <taxon>Primates</taxon>
        <taxon>Haplorrhini</taxon>
        <taxon>Platyrrhini</taxon>
        <taxon>Cebidae</taxon>
        <taxon>Callitrichinae</taxon>
        <taxon>Callithrix</taxon>
        <taxon>Callithrix</taxon>
    </lineage>
</organism>
<sequence length="816" mass="94775">MGEVTAEEVEKFLDSNIGFAKQYYNLHYRAKIISDLLGAKEAAVDFSKYHSLSSVEESEIIFDLLRDFQENLQTEKCIFNVMKKLCFLLQADRMSLFMYRTRNGIAELATRIFNVHKDAVLEDCLVMPDQEIVFPLDMGVVGHVAHSKKIANVPNTEEDEHFCDFVDILTEYKTKNILASPIMNGKDVVAIIMAVNKVDGSHFTKRDEEILLKYLNFANLIMKVYHLSYLHNCETRRGQILLWSGSKVFEELTDIERQFHKALYTVRAFLNCDRYSVGLLDMTKQKEFFDVWPVLMGEVPPYSGPRTPDGRICNIMNAPAEDFFAFQKEPLDESGWMIKNVLSMPIVNKKEEIVGVATFYNRKDGKPFDEMDETLMESLTQFLGWSVLNPDTYESMNRLENRKDIFQDIVKYHVKCDNEEIQKILKTREVYGKEPWECEEEELTEILQAELPDAEKYEINKFHFSDLPLTELELVKCGIQMYYELKVVDKFHIPQEALVRFMYSLSKGYRKITYHNWRHGFNVGQTMFSLLVTGKLKRYFTDLEALAMVTAAFCHDIDHRGTNNLYQMKSQNPLAKLHGSSILERHHLEFGKTLLRDESLNIFQNLNRRQHEHAIHMMDIAIIATDLALYFKKRTMFQKIVDQSKMYESEQEWTQYMMLEQTRKEIVMAMMMTACDLSAITKPWEVQSKVALLVAAEFWEQGDLERTVLQQNPIPMMDRNKADELPKLQVGFIDFVCTFVYKEFSRFHEEITPMLDGITNNRKEWKALADEYEAKMKAQEEEKQKQQAAKPVAAGNQRGGDPSPGGATTSKSCCIQ</sequence>
<name>A0A8I3VZM7_CALJA</name>
<feature type="binding site" evidence="6">
    <location>
        <position position="556"/>
    </location>
    <ligand>
        <name>Zn(2+)</name>
        <dbReference type="ChEBI" id="CHEBI:29105"/>
        <label>2</label>
    </ligand>
</feature>
<dbReference type="AlphaFoldDB" id="A0A8I3VZM7"/>
<feature type="binding site" evidence="6">
    <location>
        <position position="556"/>
    </location>
    <ligand>
        <name>Zn(2+)</name>
        <dbReference type="ChEBI" id="CHEBI:29105"/>
        <label>1</label>
    </ligand>
</feature>
<feature type="compositionally biased region" description="Polar residues" evidence="8">
    <location>
        <begin position="806"/>
        <end position="816"/>
    </location>
</feature>
<feature type="binding site" evidence="6">
    <location>
        <position position="555"/>
    </location>
    <ligand>
        <name>Zn(2+)</name>
        <dbReference type="ChEBI" id="CHEBI:29105"/>
        <label>1</label>
    </ligand>
</feature>
<reference evidence="10" key="2">
    <citation type="submission" date="2025-08" db="UniProtKB">
        <authorList>
            <consortium name="Ensembl"/>
        </authorList>
    </citation>
    <scope>IDENTIFICATION</scope>
</reference>
<dbReference type="Proteomes" id="UP000008225">
    <property type="component" value="Chromosome 2"/>
</dbReference>
<keyword evidence="11" id="KW-1185">Reference proteome</keyword>
<feature type="binding site" evidence="5">
    <location>
        <position position="729"/>
    </location>
    <ligand>
        <name>AMP</name>
        <dbReference type="ChEBI" id="CHEBI:456215"/>
    </ligand>
</feature>
<dbReference type="SUPFAM" id="SSF55781">
    <property type="entry name" value="GAF domain-like"/>
    <property type="match status" value="2"/>
</dbReference>
<dbReference type="Ensembl" id="ENSCJAT00000125565.1">
    <property type="protein sequence ID" value="ENSCJAP00000082699.1"/>
    <property type="gene ID" value="ENSCJAG00000021102.5"/>
</dbReference>
<dbReference type="InterPro" id="IPR023088">
    <property type="entry name" value="PDEase"/>
</dbReference>
<dbReference type="SUPFAM" id="SSF109604">
    <property type="entry name" value="HD-domain/PDEase-like"/>
    <property type="match status" value="1"/>
</dbReference>
<dbReference type="Pfam" id="PF00233">
    <property type="entry name" value="PDEase_I"/>
    <property type="match status" value="1"/>
</dbReference>
<feature type="region of interest" description="Disordered" evidence="8">
    <location>
        <begin position="775"/>
        <end position="816"/>
    </location>
</feature>
<keyword evidence="2 6" id="KW-0479">Metal-binding</keyword>
<dbReference type="InterPro" id="IPR023174">
    <property type="entry name" value="PDEase_CS"/>
</dbReference>